<evidence type="ECO:0000259" key="9">
    <source>
        <dbReference type="PROSITE" id="PS50850"/>
    </source>
</evidence>
<feature type="transmembrane region" description="Helical" evidence="8">
    <location>
        <begin position="403"/>
        <end position="425"/>
    </location>
</feature>
<feature type="transmembrane region" description="Helical" evidence="8">
    <location>
        <begin position="140"/>
        <end position="160"/>
    </location>
</feature>
<dbReference type="Gene3D" id="1.20.1250.20">
    <property type="entry name" value="MFS general substrate transporter like domains"/>
    <property type="match status" value="1"/>
</dbReference>
<accession>A0ABN8KWP5</accession>
<feature type="transmembrane region" description="Helical" evidence="8">
    <location>
        <begin position="12"/>
        <end position="31"/>
    </location>
</feature>
<sequence length="493" mass="53419">MDQPNKQVKKGILLFVLLLGSFLSVLNQTILNVALPDLMKQFEVSAATVQWLSTGFMLVNGILIPVTAFLMKRFSTRQLFISSMVLLLVGTFINAIAPSFAFLLTGRLIQAAGAGIIMPLLMMVVLVVFPEENRGTAMGLIGLVMIFAPAIGPTLAGIIIEHFSWRWIFIGMLPLVSIVIALSLKYLVNVSETSKAKADIIGVFLSTLGFGGMLYGFSSAGTNGWGSPLVLSCLIGGVIFIILFCWRQLTSIDPMLDLRVFKDRMFTMTAIINILVTMVMYADLILLPIYLQSSRGYTVLDTGLLLLPGALLNALMSPITGRLFDKVGAKPLALIGLIFIIPSIWGVTNLSETTSFTYLMIRTITLRIGMSFLTMPINAAGLNALPKHLNAHGSAVTNTVRQVAGAIGTALVVTIMTTSTTNHAAKLIQSGEVLSKAQLVKESSILGTSDAYFFIAILAIIAFIVTLFMPNRKVVSKQERTTAERQNYKSPAE</sequence>
<feature type="transmembrane region" description="Helical" evidence="8">
    <location>
        <begin position="327"/>
        <end position="347"/>
    </location>
</feature>
<evidence type="ECO:0000256" key="1">
    <source>
        <dbReference type="ARBA" id="ARBA00004651"/>
    </source>
</evidence>
<dbReference type="EMBL" id="CALBWS010000038">
    <property type="protein sequence ID" value="CAH2717064.1"/>
    <property type="molecule type" value="Genomic_DNA"/>
</dbReference>
<dbReference type="Proteomes" id="UP000838308">
    <property type="component" value="Unassembled WGS sequence"/>
</dbReference>
<feature type="transmembrane region" description="Helical" evidence="8">
    <location>
        <begin position="51"/>
        <end position="70"/>
    </location>
</feature>
<dbReference type="InterPro" id="IPR004638">
    <property type="entry name" value="EmrB-like"/>
</dbReference>
<dbReference type="SUPFAM" id="SSF103473">
    <property type="entry name" value="MFS general substrate transporter"/>
    <property type="match status" value="2"/>
</dbReference>
<feature type="transmembrane region" description="Helical" evidence="8">
    <location>
        <begin position="229"/>
        <end position="249"/>
    </location>
</feature>
<evidence type="ECO:0000256" key="3">
    <source>
        <dbReference type="ARBA" id="ARBA00022448"/>
    </source>
</evidence>
<dbReference type="InterPro" id="IPR020846">
    <property type="entry name" value="MFS_dom"/>
</dbReference>
<dbReference type="PROSITE" id="PS50850">
    <property type="entry name" value="MFS"/>
    <property type="match status" value="1"/>
</dbReference>
<keyword evidence="3" id="KW-0813">Transport</keyword>
<organism evidence="10 11">
    <name type="scientific">Neobacillus rhizosphaerae</name>
    <dbReference type="NCBI Taxonomy" id="2880965"/>
    <lineage>
        <taxon>Bacteria</taxon>
        <taxon>Bacillati</taxon>
        <taxon>Bacillota</taxon>
        <taxon>Bacilli</taxon>
        <taxon>Bacillales</taxon>
        <taxon>Bacillaceae</taxon>
        <taxon>Neobacillus</taxon>
    </lineage>
</organism>
<evidence type="ECO:0000313" key="10">
    <source>
        <dbReference type="EMBL" id="CAH2717064.1"/>
    </source>
</evidence>
<gene>
    <name evidence="10" type="primary">emrB</name>
    <name evidence="10" type="ORF">BACCIP111895_04253</name>
</gene>
<keyword evidence="4" id="KW-1003">Cell membrane</keyword>
<feature type="transmembrane region" description="Helical" evidence="8">
    <location>
        <begin position="108"/>
        <end position="128"/>
    </location>
</feature>
<dbReference type="InterPro" id="IPR036259">
    <property type="entry name" value="MFS_trans_sf"/>
</dbReference>
<keyword evidence="7 8" id="KW-0472">Membrane</keyword>
<feature type="transmembrane region" description="Helical" evidence="8">
    <location>
        <begin position="270"/>
        <end position="291"/>
    </location>
</feature>
<reference evidence="10" key="1">
    <citation type="submission" date="2022-04" db="EMBL/GenBank/DDBJ databases">
        <authorList>
            <person name="Criscuolo A."/>
        </authorList>
    </citation>
    <scope>NUCLEOTIDE SEQUENCE</scope>
    <source>
        <strain evidence="10">CIP111895</strain>
    </source>
</reference>
<feature type="transmembrane region" description="Helical" evidence="8">
    <location>
        <begin position="200"/>
        <end position="217"/>
    </location>
</feature>
<evidence type="ECO:0000256" key="4">
    <source>
        <dbReference type="ARBA" id="ARBA00022475"/>
    </source>
</evidence>
<dbReference type="PANTHER" id="PTHR42718">
    <property type="entry name" value="MAJOR FACILITATOR SUPERFAMILY MULTIDRUG TRANSPORTER MFSC"/>
    <property type="match status" value="1"/>
</dbReference>
<evidence type="ECO:0000256" key="7">
    <source>
        <dbReference type="ARBA" id="ARBA00023136"/>
    </source>
</evidence>
<keyword evidence="5 8" id="KW-0812">Transmembrane</keyword>
<dbReference type="RefSeq" id="WP_248737296.1">
    <property type="nucleotide sequence ID" value="NZ_CALBWS010000038.1"/>
</dbReference>
<keyword evidence="11" id="KW-1185">Reference proteome</keyword>
<dbReference type="PANTHER" id="PTHR42718:SF9">
    <property type="entry name" value="MAJOR FACILITATOR SUPERFAMILY MULTIDRUG TRANSPORTER MFSC"/>
    <property type="match status" value="1"/>
</dbReference>
<dbReference type="Gene3D" id="1.20.1720.10">
    <property type="entry name" value="Multidrug resistance protein D"/>
    <property type="match status" value="1"/>
</dbReference>
<dbReference type="InterPro" id="IPR011701">
    <property type="entry name" value="MFS"/>
</dbReference>
<evidence type="ECO:0000256" key="6">
    <source>
        <dbReference type="ARBA" id="ARBA00022989"/>
    </source>
</evidence>
<comment type="similarity">
    <text evidence="2">Belongs to the major facilitator superfamily. EmrB family.</text>
</comment>
<dbReference type="PRINTS" id="PR01036">
    <property type="entry name" value="TCRTETB"/>
</dbReference>
<feature type="domain" description="Major facilitator superfamily (MFS) profile" evidence="9">
    <location>
        <begin position="13"/>
        <end position="474"/>
    </location>
</feature>
<feature type="transmembrane region" description="Helical" evidence="8">
    <location>
        <begin position="359"/>
        <end position="382"/>
    </location>
</feature>
<evidence type="ECO:0000313" key="11">
    <source>
        <dbReference type="Proteomes" id="UP000838308"/>
    </source>
</evidence>
<comment type="caution">
    <text evidence="10">The sequence shown here is derived from an EMBL/GenBank/DDBJ whole genome shotgun (WGS) entry which is preliminary data.</text>
</comment>
<keyword evidence="6 8" id="KW-1133">Transmembrane helix</keyword>
<dbReference type="CDD" id="cd17503">
    <property type="entry name" value="MFS_LmrB_MDR_like"/>
    <property type="match status" value="1"/>
</dbReference>
<proteinExistence type="inferred from homology"/>
<evidence type="ECO:0000256" key="5">
    <source>
        <dbReference type="ARBA" id="ARBA00022692"/>
    </source>
</evidence>
<feature type="transmembrane region" description="Helical" evidence="8">
    <location>
        <begin position="451"/>
        <end position="470"/>
    </location>
</feature>
<feature type="transmembrane region" description="Helical" evidence="8">
    <location>
        <begin position="166"/>
        <end position="188"/>
    </location>
</feature>
<feature type="transmembrane region" description="Helical" evidence="8">
    <location>
        <begin position="79"/>
        <end position="102"/>
    </location>
</feature>
<evidence type="ECO:0000256" key="8">
    <source>
        <dbReference type="SAM" id="Phobius"/>
    </source>
</evidence>
<evidence type="ECO:0000256" key="2">
    <source>
        <dbReference type="ARBA" id="ARBA00008537"/>
    </source>
</evidence>
<dbReference type="Pfam" id="PF07690">
    <property type="entry name" value="MFS_1"/>
    <property type="match status" value="1"/>
</dbReference>
<feature type="transmembrane region" description="Helical" evidence="8">
    <location>
        <begin position="297"/>
        <end position="315"/>
    </location>
</feature>
<name>A0ABN8KWP5_9BACI</name>
<protein>
    <submittedName>
        <fullName evidence="10">Multidrug export protein EmrB</fullName>
    </submittedName>
</protein>
<dbReference type="NCBIfam" id="TIGR00711">
    <property type="entry name" value="efflux_EmrB"/>
    <property type="match status" value="1"/>
</dbReference>
<comment type="subcellular location">
    <subcellularLocation>
        <location evidence="1">Cell membrane</location>
        <topology evidence="1">Multi-pass membrane protein</topology>
    </subcellularLocation>
</comment>